<dbReference type="EMBL" id="CAJNYV010005038">
    <property type="protein sequence ID" value="CAF3718636.1"/>
    <property type="molecule type" value="Genomic_DNA"/>
</dbReference>
<dbReference type="Proteomes" id="UP000663869">
    <property type="component" value="Unassembled WGS sequence"/>
</dbReference>
<dbReference type="AlphaFoldDB" id="A0A818W0G9"/>
<gene>
    <name evidence="4" type="ORF">FME351_LOCUS28483</name>
    <name evidence="3" type="ORF">GRG538_LOCUS23136</name>
    <name evidence="7" type="ORF">HFQ381_LOCUS11949</name>
    <name evidence="5" type="ORF">KIK155_LOCUS27833</name>
    <name evidence="2" type="ORF">LUA448_LOCUS20677</name>
    <name evidence="9" type="ORF">QYT958_LOCUS3996</name>
    <name evidence="1" type="ORF">TIS948_LOCUS22705</name>
    <name evidence="10" type="ORF">TOA249_LOCUS8149</name>
    <name evidence="8" type="ORF">TSG867_LOCUS16795</name>
    <name evidence="6" type="ORF">UJA718_LOCUS4385</name>
</gene>
<evidence type="ECO:0000313" key="1">
    <source>
        <dbReference type="EMBL" id="CAF3344685.1"/>
    </source>
</evidence>
<evidence type="ECO:0000313" key="7">
    <source>
        <dbReference type="EMBL" id="CAF4275669.1"/>
    </source>
</evidence>
<accession>A0A818W0G9</accession>
<dbReference type="Proteomes" id="UP000663838">
    <property type="component" value="Unassembled WGS sequence"/>
</dbReference>
<dbReference type="Proteomes" id="UP000663848">
    <property type="component" value="Unassembled WGS sequence"/>
</dbReference>
<evidence type="ECO:0000313" key="2">
    <source>
        <dbReference type="EMBL" id="CAF3434951.1"/>
    </source>
</evidence>
<sequence>MMNRNRTSVNSFDNNLWTQDPRFGANSPRKLYNTGRLPQTSLIQMADSEQCESPLKLQGWSYVHLYRGVINTADRSMKLLRNGDANEAKKFWERACLFFDELDKRQNISDKNIAEMKRLKAIYKEHEKQINQIK</sequence>
<dbReference type="EMBL" id="CAJOBS010000382">
    <property type="protein sequence ID" value="CAF4564406.1"/>
    <property type="molecule type" value="Genomic_DNA"/>
</dbReference>
<protein>
    <submittedName>
        <fullName evidence="5">Uncharacterized protein</fullName>
    </submittedName>
</protein>
<evidence type="ECO:0000313" key="3">
    <source>
        <dbReference type="EMBL" id="CAF3610229.1"/>
    </source>
</evidence>
<dbReference type="EMBL" id="CAJNYU010003919">
    <property type="protein sequence ID" value="CAF3712229.1"/>
    <property type="molecule type" value="Genomic_DNA"/>
</dbReference>
<dbReference type="OrthoDB" id="9978633at2759"/>
<dbReference type="Proteomes" id="UP000663862">
    <property type="component" value="Unassembled WGS sequence"/>
</dbReference>
<dbReference type="EMBL" id="CAJOBR010000296">
    <property type="protein sequence ID" value="CAF4492745.1"/>
    <property type="molecule type" value="Genomic_DNA"/>
</dbReference>
<dbReference type="Proteomes" id="UP000663872">
    <property type="component" value="Unassembled WGS sequence"/>
</dbReference>
<dbReference type="Proteomes" id="UP000663851">
    <property type="component" value="Unassembled WGS sequence"/>
</dbReference>
<evidence type="ECO:0000313" key="6">
    <source>
        <dbReference type="EMBL" id="CAF4166107.1"/>
    </source>
</evidence>
<reference evidence="5" key="1">
    <citation type="submission" date="2021-02" db="EMBL/GenBank/DDBJ databases">
        <authorList>
            <person name="Nowell W R."/>
        </authorList>
    </citation>
    <scope>NUCLEOTIDE SEQUENCE</scope>
</reference>
<dbReference type="Proteomes" id="UP000663825">
    <property type="component" value="Unassembled WGS sequence"/>
</dbReference>
<dbReference type="Proteomes" id="UP000663865">
    <property type="component" value="Unassembled WGS sequence"/>
</dbReference>
<dbReference type="EMBL" id="CAJOBQ010001043">
    <property type="protein sequence ID" value="CAF4448508.1"/>
    <property type="molecule type" value="Genomic_DNA"/>
</dbReference>
<dbReference type="EMBL" id="CAJOBO010000705">
    <property type="protein sequence ID" value="CAF4275669.1"/>
    <property type="molecule type" value="Genomic_DNA"/>
</dbReference>
<evidence type="ECO:0000313" key="11">
    <source>
        <dbReference type="Proteomes" id="UP000663865"/>
    </source>
</evidence>
<name>A0A818W0G9_9BILA</name>
<keyword evidence="12" id="KW-1185">Reference proteome</keyword>
<evidence type="ECO:0000313" key="5">
    <source>
        <dbReference type="EMBL" id="CAF3718636.1"/>
    </source>
</evidence>
<dbReference type="EMBL" id="CAJOBP010000351">
    <property type="protein sequence ID" value="CAF4166107.1"/>
    <property type="molecule type" value="Genomic_DNA"/>
</dbReference>
<dbReference type="Proteomes" id="UP000663833">
    <property type="component" value="Unassembled WGS sequence"/>
</dbReference>
<evidence type="ECO:0000313" key="8">
    <source>
        <dbReference type="EMBL" id="CAF4448508.1"/>
    </source>
</evidence>
<evidence type="ECO:0000313" key="12">
    <source>
        <dbReference type="Proteomes" id="UP000663873"/>
    </source>
</evidence>
<evidence type="ECO:0000313" key="10">
    <source>
        <dbReference type="EMBL" id="CAF4564406.1"/>
    </source>
</evidence>
<dbReference type="EMBL" id="CAJNYT010003887">
    <property type="protein sequence ID" value="CAF3610229.1"/>
    <property type="molecule type" value="Genomic_DNA"/>
</dbReference>
<dbReference type="Proteomes" id="UP000663873">
    <property type="component" value="Unassembled WGS sequence"/>
</dbReference>
<dbReference type="EMBL" id="CAJNXB010003887">
    <property type="protein sequence ID" value="CAF3344685.1"/>
    <property type="molecule type" value="Genomic_DNA"/>
</dbReference>
<proteinExistence type="predicted"/>
<dbReference type="EMBL" id="CAJNYD010002600">
    <property type="protein sequence ID" value="CAF3434951.1"/>
    <property type="molecule type" value="Genomic_DNA"/>
</dbReference>
<evidence type="ECO:0000313" key="9">
    <source>
        <dbReference type="EMBL" id="CAF4492745.1"/>
    </source>
</evidence>
<evidence type="ECO:0000313" key="4">
    <source>
        <dbReference type="EMBL" id="CAF3712229.1"/>
    </source>
</evidence>
<organism evidence="5 11">
    <name type="scientific">Rotaria socialis</name>
    <dbReference type="NCBI Taxonomy" id="392032"/>
    <lineage>
        <taxon>Eukaryota</taxon>
        <taxon>Metazoa</taxon>
        <taxon>Spiralia</taxon>
        <taxon>Gnathifera</taxon>
        <taxon>Rotifera</taxon>
        <taxon>Eurotatoria</taxon>
        <taxon>Bdelloidea</taxon>
        <taxon>Philodinida</taxon>
        <taxon>Philodinidae</taxon>
        <taxon>Rotaria</taxon>
    </lineage>
</organism>
<comment type="caution">
    <text evidence="5">The sequence shown here is derived from an EMBL/GenBank/DDBJ whole genome shotgun (WGS) entry which is preliminary data.</text>
</comment>